<evidence type="ECO:0000256" key="33">
    <source>
        <dbReference type="ARBA" id="ARBA00048500"/>
    </source>
</evidence>
<dbReference type="PIRSF" id="PIRSF000521">
    <property type="entry name" value="Transaminase_4ab_Lys_Orn"/>
    <property type="match status" value="1"/>
</dbReference>
<dbReference type="GO" id="GO:0009436">
    <property type="term" value="P:glyoxylate catabolic process"/>
    <property type="evidence" value="ECO:0007669"/>
    <property type="project" value="TreeGrafter"/>
</dbReference>
<evidence type="ECO:0000256" key="4">
    <source>
        <dbReference type="ARBA" id="ARBA00011881"/>
    </source>
</evidence>
<dbReference type="SUPFAM" id="SSF53383">
    <property type="entry name" value="PLP-dependent transferases"/>
    <property type="match status" value="1"/>
</dbReference>
<evidence type="ECO:0000256" key="3">
    <source>
        <dbReference type="ARBA" id="ARBA00008954"/>
    </source>
</evidence>
<dbReference type="GO" id="GO:0008453">
    <property type="term" value="F:alanine-glyoxylate transaminase activity"/>
    <property type="evidence" value="ECO:0007669"/>
    <property type="project" value="UniProtKB-EC"/>
</dbReference>
<comment type="catalytic activity">
    <reaction evidence="25">
        <text>N(omega),N('omega)-dimethyl-L-arginine + pyruvate = 5-(3,3'-dimethylguanidino)-2-oxopentanoate + L-alanine</text>
        <dbReference type="Rhea" id="RHEA:77307"/>
        <dbReference type="ChEBI" id="CHEBI:15361"/>
        <dbReference type="ChEBI" id="CHEBI:57972"/>
        <dbReference type="ChEBI" id="CHEBI:197308"/>
        <dbReference type="ChEBI" id="CHEBI:197310"/>
    </reaction>
</comment>
<dbReference type="GO" id="GO:0019481">
    <property type="term" value="P:L-alanine catabolic process, by transamination"/>
    <property type="evidence" value="ECO:0007669"/>
    <property type="project" value="TreeGrafter"/>
</dbReference>
<dbReference type="GO" id="GO:0016223">
    <property type="term" value="F:beta-alanine:pyruvate transaminase activity"/>
    <property type="evidence" value="ECO:0007669"/>
    <property type="project" value="UniProtKB-EC"/>
</dbReference>
<dbReference type="Gene3D" id="3.40.640.10">
    <property type="entry name" value="Type I PLP-dependent aspartate aminotransferase-like (Major domain)"/>
    <property type="match status" value="1"/>
</dbReference>
<comment type="catalytic activity">
    <reaction evidence="18">
        <text>N(omega),N(omega)-dimethyl-L-arginine + pyruvate = 5-(3,3-dimethylguanidino)-2-oxopentanoate + L-alanine</text>
        <dbReference type="Rhea" id="RHEA:77303"/>
        <dbReference type="ChEBI" id="CHEBI:15361"/>
        <dbReference type="ChEBI" id="CHEBI:57972"/>
        <dbReference type="ChEBI" id="CHEBI:58326"/>
        <dbReference type="ChEBI" id="CHEBI:197301"/>
    </reaction>
</comment>
<comment type="catalytic activity">
    <reaction evidence="23">
        <text>N(omega)-methyl-L-arginine + pyruvate = 5-(3-methylguanidino)-2-oxopentanoate + L-alanine</text>
        <dbReference type="Rhea" id="RHEA:77319"/>
        <dbReference type="ChEBI" id="CHEBI:15361"/>
        <dbReference type="ChEBI" id="CHEBI:57972"/>
        <dbReference type="ChEBI" id="CHEBI:114953"/>
        <dbReference type="ChEBI" id="CHEBI:197314"/>
    </reaction>
</comment>
<evidence type="ECO:0000256" key="11">
    <source>
        <dbReference type="ARBA" id="ARBA00033660"/>
    </source>
</evidence>
<dbReference type="GO" id="GO:0005739">
    <property type="term" value="C:mitochondrion"/>
    <property type="evidence" value="ECO:0007669"/>
    <property type="project" value="UniProtKB-SubCell"/>
</dbReference>
<evidence type="ECO:0000256" key="23">
    <source>
        <dbReference type="ARBA" id="ARBA00043758"/>
    </source>
</evidence>
<dbReference type="InterPro" id="IPR015422">
    <property type="entry name" value="PyrdxlP-dep_Trfase_small"/>
</dbReference>
<dbReference type="GO" id="GO:0047305">
    <property type="term" value="F:(R)-3-amino-2-methylpropionate-pyruvate transaminase activity"/>
    <property type="evidence" value="ECO:0007669"/>
    <property type="project" value="UniProtKB-EC"/>
</dbReference>
<evidence type="ECO:0000256" key="6">
    <source>
        <dbReference type="ARBA" id="ARBA00022576"/>
    </source>
</evidence>
<dbReference type="EC" id="2.6.1.18" evidence="28"/>
<dbReference type="RefSeq" id="XP_015595449.1">
    <property type="nucleotide sequence ID" value="XM_015739963.2"/>
</dbReference>
<comment type="catalytic activity">
    <reaction evidence="34">
        <text>N(omega),N(omega)-dimethyl-L-arginine + 2-oxobutanoate = 5-(3,3-dimethylguanidino)-2-oxopentanoate + (2S)-2-aminobutanoate</text>
        <dbReference type="Rhea" id="RHEA:77351"/>
        <dbReference type="ChEBI" id="CHEBI:16763"/>
        <dbReference type="ChEBI" id="CHEBI:58326"/>
        <dbReference type="ChEBI" id="CHEBI:74359"/>
        <dbReference type="ChEBI" id="CHEBI:197301"/>
    </reaction>
</comment>
<evidence type="ECO:0000256" key="14">
    <source>
        <dbReference type="ARBA" id="ARBA00041662"/>
    </source>
</evidence>
<comment type="catalytic activity">
    <reaction evidence="35">
        <text>N(omega)-methyl-L-arginine + glyoxylate = 5-(3-methylguanidino)-2-oxopentanoate + glycine</text>
        <dbReference type="Rhea" id="RHEA:77323"/>
        <dbReference type="ChEBI" id="CHEBI:36655"/>
        <dbReference type="ChEBI" id="CHEBI:57305"/>
        <dbReference type="ChEBI" id="CHEBI:114953"/>
        <dbReference type="ChEBI" id="CHEBI:197314"/>
    </reaction>
</comment>
<comment type="catalytic activity">
    <reaction evidence="24">
        <text>L-ornithine + pyruvate = 5-amino-2-oxopentanoate + L-alanine</text>
        <dbReference type="Rhea" id="RHEA:77327"/>
        <dbReference type="ChEBI" id="CHEBI:15361"/>
        <dbReference type="ChEBI" id="CHEBI:46911"/>
        <dbReference type="ChEBI" id="CHEBI:57972"/>
        <dbReference type="ChEBI" id="CHEBI:58802"/>
    </reaction>
</comment>
<protein>
    <recommendedName>
        <fullName evidence="13">Alanine--glyoxylate aminotransferase 2, mitochondrial</fullName>
        <ecNumber evidence="28">2.6.1.18</ecNumber>
        <ecNumber evidence="12">2.6.1.40</ecNumber>
        <ecNumber evidence="5">2.6.1.44</ecNumber>
    </recommendedName>
    <alternativeName>
        <fullName evidence="14">(R)-3-amino-2-methylpropionate--pyruvate transaminase</fullName>
    </alternativeName>
    <alternativeName>
        <fullName evidence="16">Beta-ALAAT II</fullName>
    </alternativeName>
    <alternativeName>
        <fullName evidence="17">Beta-alanine-pyruvate aminotransferase</fullName>
    </alternativeName>
    <alternativeName>
        <fullName evidence="30">D-3-aminoisobutyrate-pyruvate aminotransferase</fullName>
    </alternativeName>
    <alternativeName>
        <fullName evidence="15">D-AIBAT</fullName>
    </alternativeName>
    <alternativeName>
        <fullName evidence="29">D-beta-aminoisobutyrate-pyruvate aminotransferase</fullName>
    </alternativeName>
</protein>
<dbReference type="AlphaFoldDB" id="A0AAJ7FJW9"/>
<comment type="catalytic activity">
    <reaction evidence="19">
        <text>(2S)-2-aminobutanoate + glyoxylate = 2-oxobutanoate + glycine</text>
        <dbReference type="Rhea" id="RHEA:77339"/>
        <dbReference type="ChEBI" id="CHEBI:16763"/>
        <dbReference type="ChEBI" id="CHEBI:36655"/>
        <dbReference type="ChEBI" id="CHEBI:57305"/>
        <dbReference type="ChEBI" id="CHEBI:74359"/>
    </reaction>
</comment>
<proteinExistence type="inferred from homology"/>
<evidence type="ECO:0000256" key="29">
    <source>
        <dbReference type="ARBA" id="ARBA00044257"/>
    </source>
</evidence>
<evidence type="ECO:0000256" key="7">
    <source>
        <dbReference type="ARBA" id="ARBA00022679"/>
    </source>
</evidence>
<comment type="function">
    <text evidence="38">Multifunctional aminotransferase with a broad substrate specificity. Catalyzes the conversion of glyoxylate to glycine using alanine as the amino donor. Catalyzes metabolism of not L- but the D-isomer of D-beta-aminoisobutyric acid to generate 2-methyl-3-oxopropanoate and alanine. Catalyzes the transfer of the amino group from beta-alanine to pyruvate to yield L-alanine and 3-oxopropanoate. Can metabolize NG-monomethyl-L-arginine (NMMA), asymmetric NG,NG-dimethyl-L-arginine (ADMA) and symmetric NG,N'G-dimethyl-L-arginine (SDMA). ADMA is a potent inhibitor of nitric-oxide (NO) synthase, and this activity provides mechanism through which the kidney regulates blood pressure.</text>
</comment>
<evidence type="ECO:0000256" key="19">
    <source>
        <dbReference type="ARBA" id="ARBA00043679"/>
    </source>
</evidence>
<evidence type="ECO:0000256" key="17">
    <source>
        <dbReference type="ARBA" id="ARBA00042669"/>
    </source>
</evidence>
<evidence type="ECO:0000256" key="22">
    <source>
        <dbReference type="ARBA" id="ARBA00043751"/>
    </source>
</evidence>
<evidence type="ECO:0000256" key="30">
    <source>
        <dbReference type="ARBA" id="ARBA00044258"/>
    </source>
</evidence>
<evidence type="ECO:0000256" key="1">
    <source>
        <dbReference type="ARBA" id="ARBA00001933"/>
    </source>
</evidence>
<comment type="catalytic activity">
    <reaction evidence="33">
        <text>2-oxohexanoate + N(omega),N(omega)-dimethyl-L-arginine = L-2-aminohexanoate + 5-(3,3-dimethylguanidino)-2-oxopentanoate</text>
        <dbReference type="Rhea" id="RHEA:77363"/>
        <dbReference type="ChEBI" id="CHEBI:35177"/>
        <dbReference type="ChEBI" id="CHEBI:58326"/>
        <dbReference type="ChEBI" id="CHEBI:58455"/>
        <dbReference type="ChEBI" id="CHEBI:197301"/>
    </reaction>
</comment>
<comment type="catalytic activity">
    <reaction evidence="20">
        <text>(R)-3-amino-2-methylpropanoate + pyruvate = 2-methyl-3-oxopropanoate + L-alanine</text>
        <dbReference type="Rhea" id="RHEA:18393"/>
        <dbReference type="ChEBI" id="CHEBI:15361"/>
        <dbReference type="ChEBI" id="CHEBI:57700"/>
        <dbReference type="ChEBI" id="CHEBI:57731"/>
        <dbReference type="ChEBI" id="CHEBI:57972"/>
        <dbReference type="EC" id="2.6.1.40"/>
    </reaction>
    <physiologicalReaction direction="left-to-right" evidence="20">
        <dbReference type="Rhea" id="RHEA:18394"/>
    </physiologicalReaction>
</comment>
<dbReference type="Proteomes" id="UP000694920">
    <property type="component" value="Unplaced"/>
</dbReference>
<evidence type="ECO:0000256" key="39">
    <source>
        <dbReference type="RuleBase" id="RU003560"/>
    </source>
</evidence>
<comment type="catalytic activity">
    <reaction evidence="11">
        <text>glyoxylate + L-alanine = glycine + pyruvate</text>
        <dbReference type="Rhea" id="RHEA:24248"/>
        <dbReference type="ChEBI" id="CHEBI:15361"/>
        <dbReference type="ChEBI" id="CHEBI:36655"/>
        <dbReference type="ChEBI" id="CHEBI:57305"/>
        <dbReference type="ChEBI" id="CHEBI:57972"/>
        <dbReference type="EC" id="2.6.1.44"/>
    </reaction>
    <physiologicalReaction direction="left-to-right" evidence="11">
        <dbReference type="Rhea" id="RHEA:24249"/>
    </physiologicalReaction>
</comment>
<organism evidence="40 41">
    <name type="scientific">Cephus cinctus</name>
    <name type="common">Wheat stem sawfly</name>
    <dbReference type="NCBI Taxonomy" id="211228"/>
    <lineage>
        <taxon>Eukaryota</taxon>
        <taxon>Metazoa</taxon>
        <taxon>Ecdysozoa</taxon>
        <taxon>Arthropoda</taxon>
        <taxon>Hexapoda</taxon>
        <taxon>Insecta</taxon>
        <taxon>Pterygota</taxon>
        <taxon>Neoptera</taxon>
        <taxon>Endopterygota</taxon>
        <taxon>Hymenoptera</taxon>
        <taxon>Cephoidea</taxon>
        <taxon>Cephidae</taxon>
        <taxon>Cephus</taxon>
    </lineage>
</organism>
<evidence type="ECO:0000256" key="20">
    <source>
        <dbReference type="ARBA" id="ARBA00043726"/>
    </source>
</evidence>
<keyword evidence="7" id="KW-0808">Transferase</keyword>
<comment type="catalytic activity">
    <reaction evidence="27">
        <text>2-oxopentanoate + N(omega),N(omega)-dimethyl-L-arginine = 5-(3,3-dimethylguanidino)-2-oxopentanoate + L-2-aminopentanoate</text>
        <dbReference type="Rhea" id="RHEA:77359"/>
        <dbReference type="ChEBI" id="CHEBI:28644"/>
        <dbReference type="ChEBI" id="CHEBI:58326"/>
        <dbReference type="ChEBI" id="CHEBI:58441"/>
        <dbReference type="ChEBI" id="CHEBI:197301"/>
    </reaction>
</comment>
<dbReference type="InterPro" id="IPR005814">
    <property type="entry name" value="Aminotrans_3"/>
</dbReference>
<keyword evidence="9" id="KW-0809">Transit peptide</keyword>
<comment type="catalytic activity">
    <reaction evidence="21">
        <text>N(omega),N(omega)-dimethyl-L-arginine + oxaloacetate = 5-(3,3-dimethylguanidino)-2-oxopentanoate + L-aspartate</text>
        <dbReference type="Rhea" id="RHEA:77343"/>
        <dbReference type="ChEBI" id="CHEBI:16452"/>
        <dbReference type="ChEBI" id="CHEBI:29991"/>
        <dbReference type="ChEBI" id="CHEBI:58326"/>
        <dbReference type="ChEBI" id="CHEBI:197301"/>
    </reaction>
</comment>
<evidence type="ECO:0000256" key="5">
    <source>
        <dbReference type="ARBA" id="ARBA00013049"/>
    </source>
</evidence>
<comment type="subcellular location">
    <subcellularLocation>
        <location evidence="2">Mitochondrion</location>
    </subcellularLocation>
</comment>
<dbReference type="InterPro" id="IPR015424">
    <property type="entry name" value="PyrdxlP-dep_Trfase"/>
</dbReference>
<evidence type="ECO:0000256" key="21">
    <source>
        <dbReference type="ARBA" id="ARBA00043749"/>
    </source>
</evidence>
<keyword evidence="8 39" id="KW-0663">Pyridoxal phosphate</keyword>
<evidence type="ECO:0000256" key="13">
    <source>
        <dbReference type="ARBA" id="ARBA00039862"/>
    </source>
</evidence>
<dbReference type="InterPro" id="IPR049704">
    <property type="entry name" value="Aminotrans_3_PPA_site"/>
</dbReference>
<sequence length="505" mass="55819">MKPTILNTSLWNQLRKLCTSSTLPEIPSCPYNAPAYQGAEYERVKNSYASNISPSVRPFYKEPLLIHQGRSQWLWDHKGKRYLDMFGGIVTVSVGHCHPKLVAAATEQMSKLGHTTSIYMHPRICEYTEKLIGKMPKELDVVYLVNSGSEATELAFLMARLYTGSQDIISLNNCYHGGSYASSASTAMSTWRFPVCKPPGHIHVMNPDVYRGRWGGSHCRDSPVSPGGRKCDCTDDYCLAADKYFAEFEETFRFELPNDGSVAAFIAESIQGIGGAVQYPKTYLKKVYDLIHKNGGLCIIDEVQTGFGRTGEHFWGFQGHGVQPDIVTMAKGIGNGFPMGAVVTTSEIAQHLNKALHFNTFGGNPVACAVGSTVLDIIEEEGLQQNSWKVGTHLLHRLSALRLDHPTVIGDVRGKGLMIGVELISDPETRKPLPHEQMMEIFEDIKNMGVLLGKGGLDTNVLRIKPPMCVTIADADFTVEVIKRAIEIHQDKYLTDKESVFCSAI</sequence>
<comment type="catalytic activity">
    <reaction evidence="36">
        <text>oxaloacetate + L-alanine = L-aspartate + pyruvate</text>
        <dbReference type="Rhea" id="RHEA:77347"/>
        <dbReference type="ChEBI" id="CHEBI:15361"/>
        <dbReference type="ChEBI" id="CHEBI:16452"/>
        <dbReference type="ChEBI" id="CHEBI:29991"/>
        <dbReference type="ChEBI" id="CHEBI:57972"/>
    </reaction>
</comment>
<reference evidence="41" key="1">
    <citation type="submission" date="2025-08" db="UniProtKB">
        <authorList>
            <consortium name="RefSeq"/>
        </authorList>
    </citation>
    <scope>IDENTIFICATION</scope>
</reference>
<evidence type="ECO:0000313" key="40">
    <source>
        <dbReference type="Proteomes" id="UP000694920"/>
    </source>
</evidence>
<dbReference type="FunFam" id="3.40.640.10:FF:000055">
    <property type="entry name" value="Alanine--glyoxylate aminotransferase 2, mitochondrial"/>
    <property type="match status" value="1"/>
</dbReference>
<evidence type="ECO:0000256" key="26">
    <source>
        <dbReference type="ARBA" id="ARBA00043825"/>
    </source>
</evidence>
<name>A0AAJ7FJW9_CEPCN</name>
<evidence type="ECO:0000256" key="18">
    <source>
        <dbReference type="ARBA" id="ARBA00043669"/>
    </source>
</evidence>
<evidence type="ECO:0000256" key="38">
    <source>
        <dbReference type="ARBA" id="ARBA00058068"/>
    </source>
</evidence>
<dbReference type="EC" id="2.6.1.40" evidence="12"/>
<keyword evidence="10" id="KW-0496">Mitochondrion</keyword>
<dbReference type="GeneID" id="107267829"/>
<evidence type="ECO:0000256" key="28">
    <source>
        <dbReference type="ARBA" id="ARBA00044055"/>
    </source>
</evidence>
<evidence type="ECO:0000256" key="8">
    <source>
        <dbReference type="ARBA" id="ARBA00022898"/>
    </source>
</evidence>
<dbReference type="PROSITE" id="PS00600">
    <property type="entry name" value="AA_TRANSFER_CLASS_3"/>
    <property type="match status" value="1"/>
</dbReference>
<evidence type="ECO:0000256" key="12">
    <source>
        <dbReference type="ARBA" id="ARBA00039130"/>
    </source>
</evidence>
<dbReference type="EC" id="2.6.1.44" evidence="5"/>
<gene>
    <name evidence="41" type="primary">LOC107267829</name>
</gene>
<evidence type="ECO:0000256" key="27">
    <source>
        <dbReference type="ARBA" id="ARBA00043826"/>
    </source>
</evidence>
<comment type="catalytic activity">
    <reaction evidence="26">
        <text>3-oxopropanoate + L-alanine = beta-alanine + pyruvate</text>
        <dbReference type="Rhea" id="RHEA:14077"/>
        <dbReference type="ChEBI" id="CHEBI:15361"/>
        <dbReference type="ChEBI" id="CHEBI:33190"/>
        <dbReference type="ChEBI" id="CHEBI:57966"/>
        <dbReference type="ChEBI" id="CHEBI:57972"/>
        <dbReference type="EC" id="2.6.1.18"/>
    </reaction>
    <physiologicalReaction direction="right-to-left" evidence="26">
        <dbReference type="Rhea" id="RHEA:14079"/>
    </physiologicalReaction>
</comment>
<evidence type="ECO:0000256" key="2">
    <source>
        <dbReference type="ARBA" id="ARBA00004173"/>
    </source>
</evidence>
<dbReference type="Pfam" id="PF00202">
    <property type="entry name" value="Aminotran_3"/>
    <property type="match status" value="1"/>
</dbReference>
<evidence type="ECO:0000256" key="35">
    <source>
        <dbReference type="ARBA" id="ARBA00048760"/>
    </source>
</evidence>
<evidence type="ECO:0000256" key="32">
    <source>
        <dbReference type="ARBA" id="ARBA00048264"/>
    </source>
</evidence>
<comment type="subunit">
    <text evidence="4">Homotetramer.</text>
</comment>
<evidence type="ECO:0000313" key="41">
    <source>
        <dbReference type="RefSeq" id="XP_015595449.1"/>
    </source>
</evidence>
<evidence type="ECO:0000256" key="15">
    <source>
        <dbReference type="ARBA" id="ARBA00041845"/>
    </source>
</evidence>
<comment type="catalytic activity">
    <reaction evidence="31">
        <text>N(omega),N(omega)-dimethyl-L-arginine + glyoxylate = 5-(3,3-dimethylguanidino)-2-oxopentanoate + glycine</text>
        <dbReference type="Rhea" id="RHEA:77311"/>
        <dbReference type="ChEBI" id="CHEBI:36655"/>
        <dbReference type="ChEBI" id="CHEBI:57305"/>
        <dbReference type="ChEBI" id="CHEBI:58326"/>
        <dbReference type="ChEBI" id="CHEBI:197301"/>
    </reaction>
</comment>
<evidence type="ECO:0000256" key="9">
    <source>
        <dbReference type="ARBA" id="ARBA00022946"/>
    </source>
</evidence>
<dbReference type="GO" id="GO:0030170">
    <property type="term" value="F:pyridoxal phosphate binding"/>
    <property type="evidence" value="ECO:0007669"/>
    <property type="project" value="InterPro"/>
</dbReference>
<evidence type="ECO:0000256" key="37">
    <source>
        <dbReference type="ARBA" id="ARBA00049480"/>
    </source>
</evidence>
<dbReference type="PANTHER" id="PTHR45688:SF3">
    <property type="entry name" value="ALANINE--GLYOXYLATE AMINOTRANSFERASE 2, MITOCHONDRIAL"/>
    <property type="match status" value="1"/>
</dbReference>
<evidence type="ECO:0000256" key="36">
    <source>
        <dbReference type="ARBA" id="ARBA00048916"/>
    </source>
</evidence>
<evidence type="ECO:0000256" key="10">
    <source>
        <dbReference type="ARBA" id="ARBA00023128"/>
    </source>
</evidence>
<evidence type="ECO:0000256" key="25">
    <source>
        <dbReference type="ARBA" id="ARBA00043798"/>
    </source>
</evidence>
<dbReference type="KEGG" id="ccin:107267829"/>
<dbReference type="PANTHER" id="PTHR45688">
    <property type="match status" value="1"/>
</dbReference>
<comment type="catalytic activity">
    <reaction evidence="37">
        <text>N(omega),N('omega)-dimethyl-L-arginine + glyoxylate = 5-(3,3'-dimethylguanidino)-2-oxopentanoate + glycine</text>
        <dbReference type="Rhea" id="RHEA:77315"/>
        <dbReference type="ChEBI" id="CHEBI:36655"/>
        <dbReference type="ChEBI" id="CHEBI:57305"/>
        <dbReference type="ChEBI" id="CHEBI:197308"/>
        <dbReference type="ChEBI" id="CHEBI:197310"/>
    </reaction>
</comment>
<accession>A0AAJ7FJW9</accession>
<evidence type="ECO:0000256" key="24">
    <source>
        <dbReference type="ARBA" id="ARBA00043777"/>
    </source>
</evidence>
<evidence type="ECO:0000256" key="31">
    <source>
        <dbReference type="ARBA" id="ARBA00047892"/>
    </source>
</evidence>
<dbReference type="Gene3D" id="3.90.1150.10">
    <property type="entry name" value="Aspartate Aminotransferase, domain 1"/>
    <property type="match status" value="1"/>
</dbReference>
<dbReference type="InterPro" id="IPR015421">
    <property type="entry name" value="PyrdxlP-dep_Trfase_major"/>
</dbReference>
<keyword evidence="40" id="KW-1185">Reference proteome</keyword>
<comment type="cofactor">
    <cofactor evidence="1">
        <name>pyridoxal 5'-phosphate</name>
        <dbReference type="ChEBI" id="CHEBI:597326"/>
    </cofactor>
</comment>
<evidence type="ECO:0000256" key="16">
    <source>
        <dbReference type="ARBA" id="ARBA00042611"/>
    </source>
</evidence>
<comment type="catalytic activity">
    <reaction evidence="32">
        <text>L-ornithine + glyoxylate = 5-amino-2-oxopentanoate + glycine</text>
        <dbReference type="Rhea" id="RHEA:77331"/>
        <dbReference type="ChEBI" id="CHEBI:36655"/>
        <dbReference type="ChEBI" id="CHEBI:46911"/>
        <dbReference type="ChEBI" id="CHEBI:57305"/>
        <dbReference type="ChEBI" id="CHEBI:58802"/>
    </reaction>
</comment>
<comment type="catalytic activity">
    <reaction evidence="22">
        <text>2-oxobutanoate + L-alanine = (2S)-2-aminobutanoate + pyruvate</text>
        <dbReference type="Rhea" id="RHEA:77355"/>
        <dbReference type="ChEBI" id="CHEBI:15361"/>
        <dbReference type="ChEBI" id="CHEBI:16763"/>
        <dbReference type="ChEBI" id="CHEBI:57972"/>
        <dbReference type="ChEBI" id="CHEBI:74359"/>
        <dbReference type="EC" id="2.6.1.44"/>
    </reaction>
</comment>
<evidence type="ECO:0000256" key="34">
    <source>
        <dbReference type="ARBA" id="ARBA00048560"/>
    </source>
</evidence>
<keyword evidence="6 41" id="KW-0032">Aminotransferase</keyword>
<comment type="similarity">
    <text evidence="3 39">Belongs to the class-III pyridoxal-phosphate-dependent aminotransferase family.</text>
</comment>
<dbReference type="CDD" id="cd00610">
    <property type="entry name" value="OAT_like"/>
    <property type="match status" value="1"/>
</dbReference>